<dbReference type="KEGG" id="bfo:118416579"/>
<evidence type="ECO:0000256" key="6">
    <source>
        <dbReference type="ARBA" id="ARBA00023274"/>
    </source>
</evidence>
<evidence type="ECO:0000256" key="1">
    <source>
        <dbReference type="ARBA" id="ARBA00004173"/>
    </source>
</evidence>
<dbReference type="Proteomes" id="UP000001554">
    <property type="component" value="Chromosome 5"/>
</dbReference>
<gene>
    <name evidence="11" type="primary">LOC118416579</name>
</gene>
<evidence type="ECO:0000256" key="3">
    <source>
        <dbReference type="ARBA" id="ARBA00022946"/>
    </source>
</evidence>
<keyword evidence="6" id="KW-0687">Ribonucleoprotein</keyword>
<dbReference type="InterPro" id="IPR015797">
    <property type="entry name" value="NUDIX_hydrolase-like_dom_sf"/>
</dbReference>
<dbReference type="GO" id="GO:0005743">
    <property type="term" value="C:mitochondrial inner membrane"/>
    <property type="evidence" value="ECO:0007669"/>
    <property type="project" value="UniProtKB-ARBA"/>
</dbReference>
<feature type="domain" description="Nudix hydrolase" evidence="9">
    <location>
        <begin position="100"/>
        <end position="304"/>
    </location>
</feature>
<evidence type="ECO:0000256" key="2">
    <source>
        <dbReference type="ARBA" id="ARBA00009070"/>
    </source>
</evidence>
<dbReference type="FunFam" id="3.90.79.10:FF:000018">
    <property type="entry name" value="39S ribosomal protein L46, mitochondrial"/>
    <property type="match status" value="1"/>
</dbReference>
<sequence>MAAPLVRNAFLMSTNRLAKPALIAASHAHKVPGLLQNAVAAQMRCCVCGIKTGPAESEENSSQAEQSPWTLMSAVCMVRRPLIMAELSDVERRYKAHLEQLHLETSVLSDHELQLIEEKVKLKQRRSRGYDDDDEDGSLLLAADKEDLAADKFQEFQPADRLTEADMKNDRSSQLRKLGVPLYLLVKQKLGDKAVWVMPQGSRQEGETLRQTAERILLTCCGTHLRTTFYGNAPCGFYKYKYPRTMRSENNVGAKVFFFKAELTGGDIECDSEGVEEFAWVTPEEMKEYLPQKYLDSVLPFATCL</sequence>
<dbReference type="AlphaFoldDB" id="A0A9J7L8I8"/>
<name>A0A9J7L8I8_BRAFL</name>
<evidence type="ECO:0000313" key="10">
    <source>
        <dbReference type="Proteomes" id="UP000001554"/>
    </source>
</evidence>
<dbReference type="CDD" id="cd04661">
    <property type="entry name" value="NUDIX_MRP_L46"/>
    <property type="match status" value="1"/>
</dbReference>
<dbReference type="InterPro" id="IPR021757">
    <property type="entry name" value="Ribosomal_mL46_N"/>
</dbReference>
<dbReference type="InterPro" id="IPR033650">
    <property type="entry name" value="Ribosomal_mL46_NUDIX"/>
</dbReference>
<organism evidence="10 11">
    <name type="scientific">Branchiostoma floridae</name>
    <name type="common">Florida lancelet</name>
    <name type="synonym">Amphioxus</name>
    <dbReference type="NCBI Taxonomy" id="7739"/>
    <lineage>
        <taxon>Eukaryota</taxon>
        <taxon>Metazoa</taxon>
        <taxon>Chordata</taxon>
        <taxon>Cephalochordata</taxon>
        <taxon>Leptocardii</taxon>
        <taxon>Amphioxiformes</taxon>
        <taxon>Branchiostomatidae</taxon>
        <taxon>Branchiostoma</taxon>
    </lineage>
</organism>
<dbReference type="PROSITE" id="PS51462">
    <property type="entry name" value="NUDIX"/>
    <property type="match status" value="1"/>
</dbReference>
<keyword evidence="4" id="KW-0689">Ribosomal protein</keyword>
<dbReference type="InterPro" id="IPR000086">
    <property type="entry name" value="NUDIX_hydrolase_dom"/>
</dbReference>
<dbReference type="OMA" id="EKWDLYA"/>
<evidence type="ECO:0000256" key="8">
    <source>
        <dbReference type="ARBA" id="ARBA00035534"/>
    </source>
</evidence>
<keyword evidence="10" id="KW-1185">Reference proteome</keyword>
<dbReference type="Pfam" id="PF11788">
    <property type="entry name" value="MRP-L46"/>
    <property type="match status" value="1"/>
</dbReference>
<keyword evidence="3" id="KW-0809">Transit peptide</keyword>
<dbReference type="InterPro" id="IPR040008">
    <property type="entry name" value="Ribosomal_mL46"/>
</dbReference>
<reference evidence="11" key="2">
    <citation type="submission" date="2025-08" db="UniProtKB">
        <authorList>
            <consortium name="RefSeq"/>
        </authorList>
    </citation>
    <scope>IDENTIFICATION</scope>
    <source>
        <strain evidence="11">S238N-H82</strain>
        <tissue evidence="11">Testes</tissue>
    </source>
</reference>
<comment type="similarity">
    <text evidence="2">Belongs to the mitochondrion-specific ribosomal protein mL46 family.</text>
</comment>
<evidence type="ECO:0000256" key="4">
    <source>
        <dbReference type="ARBA" id="ARBA00022980"/>
    </source>
</evidence>
<evidence type="ECO:0000313" key="11">
    <source>
        <dbReference type="RefSeq" id="XP_035677628.1"/>
    </source>
</evidence>
<accession>A0A9J7L8I8</accession>
<dbReference type="GO" id="GO:0005762">
    <property type="term" value="C:mitochondrial large ribosomal subunit"/>
    <property type="evidence" value="ECO:0000318"/>
    <property type="project" value="GO_Central"/>
</dbReference>
<dbReference type="RefSeq" id="XP_035677628.1">
    <property type="nucleotide sequence ID" value="XM_035821735.1"/>
</dbReference>
<evidence type="ECO:0000259" key="9">
    <source>
        <dbReference type="PROSITE" id="PS51462"/>
    </source>
</evidence>
<dbReference type="GeneID" id="118416579"/>
<dbReference type="Gene3D" id="3.90.79.10">
    <property type="entry name" value="Nucleoside Triphosphate Pyrophosphohydrolase"/>
    <property type="match status" value="1"/>
</dbReference>
<reference evidence="10" key="1">
    <citation type="journal article" date="2020" name="Nat. Ecol. Evol.">
        <title>Deeply conserved synteny resolves early events in vertebrate evolution.</title>
        <authorList>
            <person name="Simakov O."/>
            <person name="Marletaz F."/>
            <person name="Yue J.X."/>
            <person name="O'Connell B."/>
            <person name="Jenkins J."/>
            <person name="Brandt A."/>
            <person name="Calef R."/>
            <person name="Tung C.H."/>
            <person name="Huang T.K."/>
            <person name="Schmutz J."/>
            <person name="Satoh N."/>
            <person name="Yu J.K."/>
            <person name="Putnam N.H."/>
            <person name="Green R.E."/>
            <person name="Rokhsar D.S."/>
        </authorList>
    </citation>
    <scope>NUCLEOTIDE SEQUENCE [LARGE SCALE GENOMIC DNA]</scope>
    <source>
        <strain evidence="10">S238N-H82</strain>
    </source>
</reference>
<proteinExistence type="inferred from homology"/>
<dbReference type="GO" id="GO:0003735">
    <property type="term" value="F:structural constituent of ribosome"/>
    <property type="evidence" value="ECO:0000318"/>
    <property type="project" value="GO_Central"/>
</dbReference>
<evidence type="ECO:0000256" key="7">
    <source>
        <dbReference type="ARBA" id="ARBA00035190"/>
    </source>
</evidence>
<keyword evidence="5" id="KW-0496">Mitochondrion</keyword>
<dbReference type="PANTHER" id="PTHR13124:SF12">
    <property type="entry name" value="LARGE RIBOSOMAL SUBUNIT PROTEIN ML46"/>
    <property type="match status" value="1"/>
</dbReference>
<dbReference type="SUPFAM" id="SSF55811">
    <property type="entry name" value="Nudix"/>
    <property type="match status" value="1"/>
</dbReference>
<evidence type="ECO:0000256" key="5">
    <source>
        <dbReference type="ARBA" id="ARBA00023128"/>
    </source>
</evidence>
<comment type="subcellular location">
    <subcellularLocation>
        <location evidence="1">Mitochondrion</location>
    </subcellularLocation>
</comment>
<dbReference type="OrthoDB" id="194611at2759"/>
<dbReference type="PANTHER" id="PTHR13124">
    <property type="entry name" value="39S RIBOSOMAL PROTEIN L46, MITOCHONDRIAL PRECURSOR-RELATED"/>
    <property type="match status" value="1"/>
</dbReference>
<dbReference type="Pfam" id="PF00293">
    <property type="entry name" value="NUDIX"/>
    <property type="match status" value="1"/>
</dbReference>
<protein>
    <recommendedName>
        <fullName evidence="7">Large ribosomal subunit protein mL46</fullName>
    </recommendedName>
    <alternativeName>
        <fullName evidence="8">39S ribosomal protein L46, mitochondrial</fullName>
    </alternativeName>
</protein>